<reference evidence="2 4" key="1">
    <citation type="journal article" date="2013" name="Virus Res.">
        <title>A novel virus in the family Hypoviridae from the plant pathogenic fungus Fusarium graminearum.</title>
        <authorList>
            <person name="Wang S."/>
            <person name="Kondo H."/>
            <person name="Liu L."/>
            <person name="Guo L."/>
            <person name="Qiu D."/>
        </authorList>
    </citation>
    <scope>NUCLEOTIDE SEQUENCE [LARGE SCALE GENOMIC DNA]</scope>
    <source>
        <strain evidence="2">HN10</strain>
    </source>
</reference>
<evidence type="ECO:0000259" key="1">
    <source>
        <dbReference type="Pfam" id="PF20614"/>
    </source>
</evidence>
<feature type="domain" description="RNAse III-like virus" evidence="1">
    <location>
        <begin position="5"/>
        <end position="76"/>
    </location>
</feature>
<evidence type="ECO:0000313" key="3">
    <source>
        <dbReference type="EMBL" id="AZT88610.1"/>
    </source>
</evidence>
<dbReference type="EMBL" id="MK279472">
    <property type="protein sequence ID" value="AZT88610.1"/>
    <property type="molecule type" value="Genomic_RNA"/>
</dbReference>
<dbReference type="GeneID" id="18983283"/>
<proteinExistence type="predicted"/>
<organism evidence="2 4">
    <name type="scientific">Fusarium graminearum hypovirus 1</name>
    <dbReference type="NCBI Taxonomy" id="1284208"/>
    <lineage>
        <taxon>Viruses</taxon>
        <taxon>Riboviria</taxon>
        <taxon>Orthornavirae</taxon>
        <taxon>Pisuviricota</taxon>
        <taxon>Duplopiviricetes</taxon>
        <taxon>Durnavirales</taxon>
        <taxon>Hypoviridae</taxon>
        <taxon>Alphahypovirus</taxon>
        <taxon>Alphahypovirus fusarii</taxon>
    </lineage>
</organism>
<dbReference type="KEGG" id="vg:18983283"/>
<name>L7W5G3_9VIRU</name>
<evidence type="ECO:0000313" key="4">
    <source>
        <dbReference type="Proteomes" id="UP000242124"/>
    </source>
</evidence>
<reference evidence="3 5" key="2">
    <citation type="journal article" date="2019" name="PLoS ONE">
        <title>Hiding in plain sight: New virus genomes discovered via a systematic analysis of fungal public transcriptomes.</title>
        <authorList>
            <person name="Gilbert K.B."/>
            <person name="Holcomb E.E."/>
            <person name="Allscheid R.L."/>
            <person name="Carrington J.C."/>
        </authorList>
    </citation>
    <scope>NUCLEOTIDE SEQUENCE [LARGE SCALE GENOMIC DNA]</scope>
    <source>
        <strain evidence="3 5">FgHv1HN10</strain>
    </source>
</reference>
<protein>
    <recommendedName>
        <fullName evidence="1">RNAse III-like virus domain-containing protein</fullName>
    </recommendedName>
</protein>
<keyword evidence="5" id="KW-1185">Reference proteome</keyword>
<sequence>MDDPAWLGDALLEWDLRHACIAVNGKRNAVWTSERRSGKALKKFLVFDGYDVPKAFSLHHCGTIFEYLYHIDEAFRGRYLDYVAAPPDAKRISETPTTECEGHCWRELFLSYDTFTFDFTGNKSLSRRQLLQLVAKSTLKSETFGVVRHGTQLHVTEGKIAPMEIIRSMVNKERLG</sequence>
<dbReference type="Pfam" id="PF20614">
    <property type="entry name" value="Mycovirus_RNAse"/>
    <property type="match status" value="1"/>
</dbReference>
<accession>L7W5G3</accession>
<evidence type="ECO:0000313" key="2">
    <source>
        <dbReference type="EMBL" id="AGC75064.1"/>
    </source>
</evidence>
<dbReference type="Proteomes" id="UP000831667">
    <property type="component" value="Segment"/>
</dbReference>
<evidence type="ECO:0000313" key="5">
    <source>
        <dbReference type="Proteomes" id="UP000831667"/>
    </source>
</evidence>
<dbReference type="EMBL" id="KC330231">
    <property type="protein sequence ID" value="AGC75064.1"/>
    <property type="molecule type" value="Genomic_RNA"/>
</dbReference>
<dbReference type="Proteomes" id="UP000242124">
    <property type="component" value="Segment"/>
</dbReference>
<gene>
    <name evidence="3" type="ORF">FgHV1-HN10_gp1</name>
    <name evidence="2" type="ORF">FgHV1gp1</name>
</gene>
<dbReference type="InterPro" id="IPR046747">
    <property type="entry name" value="Mycovirus_RNAse"/>
</dbReference>
<dbReference type="RefSeq" id="YP_009011064.1">
    <property type="nucleotide sequence ID" value="NC_023680.1"/>
</dbReference>